<evidence type="ECO:0000256" key="2">
    <source>
        <dbReference type="SAM" id="Phobius"/>
    </source>
</evidence>
<protein>
    <submittedName>
        <fullName evidence="3">Uncharacterized protein</fullName>
    </submittedName>
</protein>
<evidence type="ECO:0000313" key="4">
    <source>
        <dbReference type="Proteomes" id="UP000031523"/>
    </source>
</evidence>
<evidence type="ECO:0000313" key="3">
    <source>
        <dbReference type="EMBL" id="AJE85169.1"/>
    </source>
</evidence>
<accession>A0A0B5ETY1</accession>
<proteinExistence type="predicted"/>
<dbReference type="KEGG" id="sals:SLNWT_4793"/>
<gene>
    <name evidence="3" type="ORF">SLNWT_4793</name>
</gene>
<feature type="compositionally biased region" description="Polar residues" evidence="1">
    <location>
        <begin position="187"/>
        <end position="204"/>
    </location>
</feature>
<feature type="region of interest" description="Disordered" evidence="1">
    <location>
        <begin position="151"/>
        <end position="240"/>
    </location>
</feature>
<organism evidence="3 4">
    <name type="scientific">Streptomyces albus (strain ATCC 21838 / DSM 41398 / FERM P-419 / JCM 4703 / NBRC 107858)</name>
    <dbReference type="NCBI Taxonomy" id="1081613"/>
    <lineage>
        <taxon>Bacteria</taxon>
        <taxon>Bacillati</taxon>
        <taxon>Actinomycetota</taxon>
        <taxon>Actinomycetes</taxon>
        <taxon>Kitasatosporales</taxon>
        <taxon>Streptomycetaceae</taxon>
        <taxon>Streptomyces</taxon>
    </lineage>
</organism>
<keyword evidence="2" id="KW-0472">Membrane</keyword>
<feature type="compositionally biased region" description="Basic and acidic residues" evidence="1">
    <location>
        <begin position="224"/>
        <end position="240"/>
    </location>
</feature>
<name>A0A0B5ETY1_STRA4</name>
<dbReference type="Proteomes" id="UP000031523">
    <property type="component" value="Chromosome"/>
</dbReference>
<feature type="transmembrane region" description="Helical" evidence="2">
    <location>
        <begin position="124"/>
        <end position="147"/>
    </location>
</feature>
<feature type="region of interest" description="Disordered" evidence="1">
    <location>
        <begin position="284"/>
        <end position="362"/>
    </location>
</feature>
<reference evidence="3 4" key="1">
    <citation type="submission" date="2015-01" db="EMBL/GenBank/DDBJ databases">
        <title>Enhanced salinomycin production by adjusting the supply of polyketide extender units in Streptomyce albus DSM 41398.</title>
        <authorList>
            <person name="Lu C."/>
        </authorList>
    </citation>
    <scope>NUCLEOTIDE SEQUENCE [LARGE SCALE GENOMIC DNA]</scope>
    <source>
        <strain evidence="4">ATCC 21838 / DSM 41398 / FERM P-419 / JCM 4703 / NBRC 107858</strain>
    </source>
</reference>
<keyword evidence="4" id="KW-1185">Reference proteome</keyword>
<feature type="compositionally biased region" description="Basic and acidic residues" evidence="1">
    <location>
        <begin position="284"/>
        <end position="299"/>
    </location>
</feature>
<dbReference type="EMBL" id="CP010519">
    <property type="protein sequence ID" value="AJE85169.1"/>
    <property type="molecule type" value="Genomic_DNA"/>
</dbReference>
<sequence length="362" mass="36979">MADEQYEWLSPEAVERLLCGEALGNVDDHARAQAERLARTLSALTPADLGAGGELPGEEAALAAFREARQAPVARGAAIAHGGAASAVHHGHGSTTTLLAPREVLNGRRGGGAGAVRIGRPMRWGMAAAVAACMIGGVAVAGSAGVLPSPFKDPRPSPASTVSPEPDQEVPLSSEFPAVPDSEETENGSSPTPEDTPRRNTGNEPESGDAEARGGKTPVPTRPVPERDRPGRPDSGAKEWWQRAVQACRAYEAGTLDAEKQQALEEAAKGAGRLKRYCEKVLDAEEGHGGSQDGHDGDWPRPGGGRPDQGSGEDGDDSGQGPVPTPSKASTLPAPLPPTTLPAGVSTSSAPEASGSPLSLAG</sequence>
<dbReference type="AlphaFoldDB" id="A0A0B5ETY1"/>
<keyword evidence="2" id="KW-0812">Transmembrane</keyword>
<evidence type="ECO:0000256" key="1">
    <source>
        <dbReference type="SAM" id="MobiDB-lite"/>
    </source>
</evidence>
<keyword evidence="2" id="KW-1133">Transmembrane helix</keyword>